<dbReference type="GO" id="GO:0015661">
    <property type="term" value="F:L-lysine efflux transmembrane transporter activity"/>
    <property type="evidence" value="ECO:0007669"/>
    <property type="project" value="InterPro"/>
</dbReference>
<proteinExistence type="predicted"/>
<feature type="transmembrane region" description="Helical" evidence="1">
    <location>
        <begin position="107"/>
        <end position="125"/>
    </location>
</feature>
<protein>
    <recommendedName>
        <fullName evidence="4">Lysine exporter LysO family protein</fullName>
    </recommendedName>
</protein>
<dbReference type="GO" id="GO:0005886">
    <property type="term" value="C:plasma membrane"/>
    <property type="evidence" value="ECO:0007669"/>
    <property type="project" value="TreeGrafter"/>
</dbReference>
<sequence>MQSFWLIFQLLACLGLGFLFAKRLPSWLEKLAFKILPYFTYVLLFAIAIEFSETIHTITAPWQILSSAMLIALSTSVGAFICCYILFKSLGYQPSHGKVSMQLVTSSLINISYAFIALGAGYAFAEIVAYFHINPHISTWNLLLVFMFLIGLDLAYSPLDRSWLNWKIFLVPLGCIVGSLIGAFIAAYFLPNINLKDLIMLSQGYGFYSMTGIVVSELKNAHLGSIALMNDLFREIFAIVFMYIIGWRYPRSAISSAGATAMDVTLPMVKQACGNDFIPHAMVSGFILSVLAPIFVSILAAI</sequence>
<dbReference type="PANTHER" id="PTHR35804">
    <property type="entry name" value="LYSINE EXPORTER LYSO"/>
    <property type="match status" value="1"/>
</dbReference>
<evidence type="ECO:0000256" key="1">
    <source>
        <dbReference type="SAM" id="Phobius"/>
    </source>
</evidence>
<name>A0A1A7R5P9_9GAMM</name>
<dbReference type="InterPro" id="IPR005642">
    <property type="entry name" value="LysO"/>
</dbReference>
<dbReference type="RefSeq" id="WP_067767457.1">
    <property type="nucleotide sequence ID" value="NZ_JBLZYA010000002.1"/>
</dbReference>
<evidence type="ECO:0000313" key="3">
    <source>
        <dbReference type="Proteomes" id="UP000185753"/>
    </source>
</evidence>
<evidence type="ECO:0008006" key="4">
    <source>
        <dbReference type="Google" id="ProtNLM"/>
    </source>
</evidence>
<feature type="transmembrane region" description="Helical" evidence="1">
    <location>
        <begin position="31"/>
        <end position="52"/>
    </location>
</feature>
<organism evidence="2 3">
    <name type="scientific">Acinetobacter gandensis</name>
    <dbReference type="NCBI Taxonomy" id="1443941"/>
    <lineage>
        <taxon>Bacteria</taxon>
        <taxon>Pseudomonadati</taxon>
        <taxon>Pseudomonadota</taxon>
        <taxon>Gammaproteobacteria</taxon>
        <taxon>Moraxellales</taxon>
        <taxon>Moraxellaceae</taxon>
        <taxon>Acinetobacter</taxon>
    </lineage>
</organism>
<dbReference type="EMBL" id="LZDS01000029">
    <property type="protein sequence ID" value="OBX27585.1"/>
    <property type="molecule type" value="Genomic_DNA"/>
</dbReference>
<evidence type="ECO:0000313" key="2">
    <source>
        <dbReference type="EMBL" id="OBX27585.1"/>
    </source>
</evidence>
<feature type="transmembrane region" description="Helical" evidence="1">
    <location>
        <begin position="64"/>
        <end position="87"/>
    </location>
</feature>
<dbReference type="Proteomes" id="UP000185753">
    <property type="component" value="Unassembled WGS sequence"/>
</dbReference>
<gene>
    <name evidence="2" type="ORF">A9J31_10185</name>
</gene>
<keyword evidence="1" id="KW-1133">Transmembrane helix</keyword>
<keyword evidence="1" id="KW-0472">Membrane</keyword>
<dbReference type="AlphaFoldDB" id="A0A1A7R5P9"/>
<accession>A0A1A7R5P9</accession>
<feature type="transmembrane region" description="Helical" evidence="1">
    <location>
        <begin position="277"/>
        <end position="301"/>
    </location>
</feature>
<keyword evidence="1" id="KW-0812">Transmembrane</keyword>
<dbReference type="STRING" id="1443941.A9J31_10185"/>
<dbReference type="OrthoDB" id="5451742at2"/>
<feature type="transmembrane region" description="Helical" evidence="1">
    <location>
        <begin position="168"/>
        <end position="190"/>
    </location>
</feature>
<keyword evidence="3" id="KW-1185">Reference proteome</keyword>
<feature type="transmembrane region" description="Helical" evidence="1">
    <location>
        <begin position="137"/>
        <end position="156"/>
    </location>
</feature>
<dbReference type="Pfam" id="PF03956">
    <property type="entry name" value="Lys_export"/>
    <property type="match status" value="1"/>
</dbReference>
<reference evidence="3" key="1">
    <citation type="submission" date="2016-06" db="EMBL/GenBank/DDBJ databases">
        <authorList>
            <person name="Radolfova-Krizova L."/>
            <person name="Nemec A."/>
        </authorList>
    </citation>
    <scope>NUCLEOTIDE SEQUENCE [LARGE SCALE GENOMIC DNA]</scope>
    <source>
        <strain evidence="3">ANC 4275</strain>
    </source>
</reference>
<dbReference type="PANTHER" id="PTHR35804:SF1">
    <property type="entry name" value="LYSINE EXPORTER LYSO"/>
    <property type="match status" value="1"/>
</dbReference>
<comment type="caution">
    <text evidence="2">The sequence shown here is derived from an EMBL/GenBank/DDBJ whole genome shotgun (WGS) entry which is preliminary data.</text>
</comment>